<dbReference type="eggNOG" id="ENOG5032VE4">
    <property type="taxonomic scope" value="Bacteria"/>
</dbReference>
<dbReference type="AlphaFoldDB" id="D8IR94"/>
<dbReference type="EMBL" id="CP002039">
    <property type="protein sequence ID" value="ADJ65220.1"/>
    <property type="molecule type" value="Genomic_DNA"/>
</dbReference>
<dbReference type="STRING" id="757424.Hsero_3742"/>
<protein>
    <recommendedName>
        <fullName evidence="3">Abi-like protein</fullName>
    </recommendedName>
</protein>
<dbReference type="Proteomes" id="UP000000329">
    <property type="component" value="Chromosome"/>
</dbReference>
<gene>
    <name evidence="1" type="ordered locus">Hsero_3742</name>
</gene>
<dbReference type="GeneID" id="29392465"/>
<reference evidence="1 2" key="1">
    <citation type="submission" date="2010-04" db="EMBL/GenBank/DDBJ databases">
        <title>The genome of Herbaspirillum seropedicae SmR1, an endophytic, nitrogen-fixing, plant-growth promoting beta-Proteobacteria.</title>
        <authorList>
            <person name="Pedrosa F.O."/>
            <person name="Monteiro R.A."/>
            <person name="Wassem R."/>
            <person name="Cruz L.M."/>
            <person name="Ayub R.A."/>
            <person name="Colauto N.B."/>
            <person name="Fernandez M.A."/>
            <person name="Fungaro M.H.P."/>
            <person name="Grisard E.C."/>
            <person name="Hungria M."/>
            <person name="Madeira H.M.F."/>
            <person name="Nodari R.O."/>
            <person name="Osaku C.A."/>
            <person name="Petzl-Erler M.L."/>
            <person name="Terenzi H."/>
            <person name="Vieira L.G.E."/>
            <person name="Almeida M.I.M."/>
            <person name="Alves L.R."/>
            <person name="Arantes O.M.N."/>
            <person name="Balsanelli E."/>
            <person name="Barcellos F.G."/>
            <person name="Baura V.A."/>
            <person name="Binde D.R."/>
            <person name="Campo R.J."/>
            <person name="Chubatsu L.S."/>
            <person name="Chueire L.M.O."/>
            <person name="Ciferri R.R."/>
            <person name="Correa L.C."/>
            <person name="da Conceicao Silva J.L."/>
            <person name="Dabul A.N.G."/>
            <person name="Dambros B.P."/>
            <person name="Faoro H."/>
            <person name="Favetti A."/>
            <person name="Friedermann G."/>
            <person name="Furlaneto M.C."/>
            <person name="Gasques L.S."/>
            <person name="Gimenes C.C.T."/>
            <person name="Gioppo N.M.R."/>
            <person name="Glienke-Blanco C."/>
            <person name="Godoy L.P."/>
            <person name="Guerra M.P."/>
            <person name="Karp S."/>
            <person name="Kava-Cordeiro V."/>
            <person name="Margarido V.P."/>
            <person name="Mathioni S.M."/>
            <person name="Menck-Soares M.A."/>
            <person name="Murace N.K."/>
            <person name="Nicolas M.F."/>
            <person name="Oliveira C.E.C."/>
            <person name="Pagnan N.A.B."/>
            <person name="Pamphile J.A."/>
            <person name="Patussi E.V."/>
            <person name="Pereira L.F.P."/>
            <person name="Pereira-Ferrari L."/>
            <person name="Pinto F.G.S."/>
            <person name="Precoma C."/>
            <person name="Prioli A.J."/>
            <person name="Prioli S.M.A.P."/>
            <person name="Raittz R.T."/>
            <person name="Ramos H.J.O."/>
            <person name="Ribeiro E.M.S.F."/>
            <person name="Rigo L.U."/>
            <person name="Rocha C.L.M.S.C."/>
            <person name="Rocha S.N."/>
            <person name="Santos K."/>
            <person name="Satori D."/>
            <person name="Silva A.G."/>
            <person name="Simao R.C.G."/>
            <person name="Soares M.A.M."/>
            <person name="Souza E.M."/>
            <person name="Steffens M.B.R."/>
            <person name="Steindel M."/>
            <person name="Tadra-Sfeir M.Z."/>
            <person name="Takahashi E.K."/>
            <person name="Torres R.A."/>
            <person name="Valle J.S."/>
            <person name="Vernal J.I."/>
            <person name="Vilas-Boas L.A."/>
            <person name="Watanabe M.A.E."/>
            <person name="Weiss V.A."/>
            <person name="Yates M.A."/>
            <person name="Souza E.M."/>
        </authorList>
    </citation>
    <scope>NUCLEOTIDE SEQUENCE [LARGE SCALE GENOMIC DNA]</scope>
    <source>
        <strain evidence="1 2">SmR1</strain>
    </source>
</reference>
<name>D8IR94_HERSS</name>
<dbReference type="HOGENOM" id="CLU_067089_1_0_4"/>
<dbReference type="RefSeq" id="WP_013235682.1">
    <property type="nucleotide sequence ID" value="NC_014323.1"/>
</dbReference>
<evidence type="ECO:0008006" key="3">
    <source>
        <dbReference type="Google" id="ProtNLM"/>
    </source>
</evidence>
<organism evidence="1 2">
    <name type="scientific">Herbaspirillum seropedicae (strain SmR1)</name>
    <dbReference type="NCBI Taxonomy" id="757424"/>
    <lineage>
        <taxon>Bacteria</taxon>
        <taxon>Pseudomonadati</taxon>
        <taxon>Pseudomonadota</taxon>
        <taxon>Betaproteobacteria</taxon>
        <taxon>Burkholderiales</taxon>
        <taxon>Oxalobacteraceae</taxon>
        <taxon>Herbaspirillum</taxon>
    </lineage>
</organism>
<evidence type="ECO:0000313" key="2">
    <source>
        <dbReference type="Proteomes" id="UP000000329"/>
    </source>
</evidence>
<accession>D8IR94</accession>
<keyword evidence="2" id="KW-1185">Reference proteome</keyword>
<evidence type="ECO:0000313" key="1">
    <source>
        <dbReference type="EMBL" id="ADJ65220.1"/>
    </source>
</evidence>
<sequence length="224" mass="25561">MSNVLTIAQIHNITCALSAARLATFEDAAGFSATTCAVEKYSWHALMSAAFFASLHVCEVSMRNAVDNALCAVYGQDWPWNRNFERSLANPGGPHFQPRTELQRARAKMPIGATGKVIAELKFAFWCHMFTARYQGRIWDSQVLPCFPHFPHPTQPALVRQTIHAELECLRRFRNRIAHHEPILSDPLPHLQASIQSLIHWRCPDLAHWHGTWETVTRYLRIKP</sequence>
<proteinExistence type="predicted"/>
<dbReference type="KEGG" id="hse:Hsero_3742"/>
<dbReference type="OrthoDB" id="9813050at2"/>